<dbReference type="SMART" id="SM00754">
    <property type="entry name" value="CHRD"/>
    <property type="match status" value="1"/>
</dbReference>
<sequence>MTGRKWLQIIIIVIVVLLIVWWLYSLGCKFVATINGSQVVPPIDTYASGSGIFQLSSNQSSLNYDITTQGLVLSQITGAFVQRGAVGNNGPIVKVLDRQGINMRGNWTSDEIQPLTPELVDDLENELLYVNITTVGFPNGQIRGQLFRV</sequence>
<evidence type="ECO:0000256" key="1">
    <source>
        <dbReference type="SAM" id="Phobius"/>
    </source>
</evidence>
<feature type="transmembrane region" description="Helical" evidence="1">
    <location>
        <begin position="6"/>
        <end position="24"/>
    </location>
</feature>
<gene>
    <name evidence="3" type="ORF">LCPAC404_03010</name>
</gene>
<organism evidence="3">
    <name type="scientific">Pithovirus LCPAC404</name>
    <dbReference type="NCBI Taxonomy" id="2506597"/>
    <lineage>
        <taxon>Viruses</taxon>
        <taxon>Pithoviruses</taxon>
    </lineage>
</organism>
<keyword evidence="1" id="KW-0472">Membrane</keyword>
<dbReference type="PROSITE" id="PS50933">
    <property type="entry name" value="CHRD"/>
    <property type="match status" value="1"/>
</dbReference>
<dbReference type="EMBL" id="MK500599">
    <property type="protein sequence ID" value="QBK93597.1"/>
    <property type="molecule type" value="Genomic_DNA"/>
</dbReference>
<feature type="domain" description="CHRD" evidence="2">
    <location>
        <begin position="26"/>
        <end position="149"/>
    </location>
</feature>
<dbReference type="InterPro" id="IPR010895">
    <property type="entry name" value="CHRD"/>
</dbReference>
<reference evidence="3" key="1">
    <citation type="journal article" date="2019" name="MBio">
        <title>Virus Genomes from Deep Sea Sediments Expand the Ocean Megavirome and Support Independent Origins of Viral Gigantism.</title>
        <authorList>
            <person name="Backstrom D."/>
            <person name="Yutin N."/>
            <person name="Jorgensen S.L."/>
            <person name="Dharamshi J."/>
            <person name="Homa F."/>
            <person name="Zaremba-Niedwiedzka K."/>
            <person name="Spang A."/>
            <person name="Wolf Y.I."/>
            <person name="Koonin E.V."/>
            <person name="Ettema T.J."/>
        </authorList>
    </citation>
    <scope>NUCLEOTIDE SEQUENCE</scope>
</reference>
<evidence type="ECO:0000259" key="2">
    <source>
        <dbReference type="PROSITE" id="PS50933"/>
    </source>
</evidence>
<name>A0A481ZCU5_9VIRU</name>
<accession>A0A481ZCU5</accession>
<keyword evidence="1" id="KW-0812">Transmembrane</keyword>
<keyword evidence="1" id="KW-1133">Transmembrane helix</keyword>
<proteinExistence type="predicted"/>
<protein>
    <submittedName>
        <fullName evidence="3">CHRD chordin domain protein</fullName>
    </submittedName>
</protein>
<dbReference type="Pfam" id="PF07452">
    <property type="entry name" value="CHRD"/>
    <property type="match status" value="1"/>
</dbReference>
<evidence type="ECO:0000313" key="3">
    <source>
        <dbReference type="EMBL" id="QBK93597.1"/>
    </source>
</evidence>